<dbReference type="EMBL" id="JAOQAZ010000022">
    <property type="protein sequence ID" value="KAJ4254431.1"/>
    <property type="molecule type" value="Genomic_DNA"/>
</dbReference>
<accession>A0A9W8VBY1</accession>
<dbReference type="Proteomes" id="UP001152049">
    <property type="component" value="Unassembled WGS sequence"/>
</dbReference>
<comment type="caution">
    <text evidence="1">The sequence shown here is derived from an EMBL/GenBank/DDBJ whole genome shotgun (WGS) entry which is preliminary data.</text>
</comment>
<name>A0A9W8VBY1_9HYPO</name>
<evidence type="ECO:0000313" key="2">
    <source>
        <dbReference type="Proteomes" id="UP001152049"/>
    </source>
</evidence>
<organism evidence="1 2">
    <name type="scientific">Fusarium torreyae</name>
    <dbReference type="NCBI Taxonomy" id="1237075"/>
    <lineage>
        <taxon>Eukaryota</taxon>
        <taxon>Fungi</taxon>
        <taxon>Dikarya</taxon>
        <taxon>Ascomycota</taxon>
        <taxon>Pezizomycotina</taxon>
        <taxon>Sordariomycetes</taxon>
        <taxon>Hypocreomycetidae</taxon>
        <taxon>Hypocreales</taxon>
        <taxon>Nectriaceae</taxon>
        <taxon>Fusarium</taxon>
    </lineage>
</organism>
<dbReference type="AlphaFoldDB" id="A0A9W8VBY1"/>
<protein>
    <submittedName>
        <fullName evidence="1">Uncharacterized protein</fullName>
    </submittedName>
</protein>
<reference evidence="1" key="1">
    <citation type="submission" date="2022-09" db="EMBL/GenBank/DDBJ databases">
        <title>Fusarium specimens isolated from Avocado Roots.</title>
        <authorList>
            <person name="Stajich J."/>
            <person name="Roper C."/>
            <person name="Heimlech-Rivalta G."/>
        </authorList>
    </citation>
    <scope>NUCLEOTIDE SEQUENCE</scope>
    <source>
        <strain evidence="1">CF00136</strain>
    </source>
</reference>
<proteinExistence type="predicted"/>
<keyword evidence="2" id="KW-1185">Reference proteome</keyword>
<evidence type="ECO:0000313" key="1">
    <source>
        <dbReference type="EMBL" id="KAJ4254431.1"/>
    </source>
</evidence>
<sequence length="155" mass="17488">MGCVTSLRLRAYRDIKFQGLKASGFGSAVSLHCNFNIPREHMHPLGFELIERQIAPLWEALFALVVHAPDCRLDDARLGFWARRPELVLELVVDECDVVFKTDQARDIVKSESFVFRAAFGINLLGSKEWALDSDHTSAKQLGPVETKDHLVPEK</sequence>
<gene>
    <name evidence="1" type="ORF">NW762_010029</name>
</gene>